<dbReference type="AlphaFoldDB" id="B7VQ52"/>
<evidence type="ECO:0008006" key="3">
    <source>
        <dbReference type="Google" id="ProtNLM"/>
    </source>
</evidence>
<reference evidence="1 2" key="1">
    <citation type="submission" date="2009-02" db="EMBL/GenBank/DDBJ databases">
        <title>Vibrio splendidus str. LGP32 complete genome.</title>
        <authorList>
            <person name="Mazel D."/>
            <person name="Le Roux F."/>
        </authorList>
    </citation>
    <scope>NUCLEOTIDE SEQUENCE [LARGE SCALE GENOMIC DNA]</scope>
    <source>
        <strain evidence="1 2">LGP32</strain>
    </source>
</reference>
<accession>B7VQ52</accession>
<sequence length="72" mass="7882">MVLKCTGGTMSDYSYFCGIDLAKNHFSLHAVDQNGKVILHKLVTRSKLLTTTASVPLAHIDVEAYSEKQLTA</sequence>
<organism evidence="1 2">
    <name type="scientific">Vibrio atlanticus (strain LGP32)</name>
    <name type="common">Vibrio splendidus (strain Mel32)</name>
    <dbReference type="NCBI Taxonomy" id="575788"/>
    <lineage>
        <taxon>Bacteria</taxon>
        <taxon>Pseudomonadati</taxon>
        <taxon>Pseudomonadota</taxon>
        <taxon>Gammaproteobacteria</taxon>
        <taxon>Vibrionales</taxon>
        <taxon>Vibrionaceae</taxon>
        <taxon>Vibrio</taxon>
    </lineage>
</organism>
<proteinExistence type="predicted"/>
<gene>
    <name evidence="1" type="ordered locus">VS_II0082</name>
</gene>
<evidence type="ECO:0000313" key="2">
    <source>
        <dbReference type="Proteomes" id="UP000009100"/>
    </source>
</evidence>
<dbReference type="Proteomes" id="UP000009100">
    <property type="component" value="Chromosome 2"/>
</dbReference>
<protein>
    <recommendedName>
        <fullName evidence="3">Transposase</fullName>
    </recommendedName>
</protein>
<name>B7VQ52_VIBA3</name>
<dbReference type="EMBL" id="FM954973">
    <property type="protein sequence ID" value="CAV25320.1"/>
    <property type="molecule type" value="Genomic_DNA"/>
</dbReference>
<dbReference type="HOGENOM" id="CLU_036902_16_4_6"/>
<dbReference type="KEGG" id="vsp:VS_II0082"/>
<evidence type="ECO:0000313" key="1">
    <source>
        <dbReference type="EMBL" id="CAV25320.1"/>
    </source>
</evidence>